<evidence type="ECO:0000313" key="3">
    <source>
        <dbReference type="Proteomes" id="UP000253551"/>
    </source>
</evidence>
<reference evidence="2 3" key="1">
    <citation type="journal article" date="2018" name="G3 (Bethesda)">
        <title>Phylogenetic and Phylogenomic Definition of Rhizopus Species.</title>
        <authorList>
            <person name="Gryganskyi A.P."/>
            <person name="Golan J."/>
            <person name="Dolatabadi S."/>
            <person name="Mondo S."/>
            <person name="Robb S."/>
            <person name="Idnurm A."/>
            <person name="Muszewska A."/>
            <person name="Steczkiewicz K."/>
            <person name="Masonjones S."/>
            <person name="Liao H.L."/>
            <person name="Gajdeczka M.T."/>
            <person name="Anike F."/>
            <person name="Vuek A."/>
            <person name="Anishchenko I.M."/>
            <person name="Voigt K."/>
            <person name="de Hoog G.S."/>
            <person name="Smith M.E."/>
            <person name="Heitman J."/>
            <person name="Vilgalys R."/>
            <person name="Stajich J.E."/>
        </authorList>
    </citation>
    <scope>NUCLEOTIDE SEQUENCE [LARGE SCALE GENOMIC DNA]</scope>
    <source>
        <strain evidence="2 3">LSU 92-RS-03</strain>
    </source>
</reference>
<name>A0A367J2A1_RHIST</name>
<feature type="transmembrane region" description="Helical" evidence="1">
    <location>
        <begin position="89"/>
        <end position="107"/>
    </location>
</feature>
<gene>
    <name evidence="2" type="ORF">CU098_003235</name>
</gene>
<evidence type="ECO:0000313" key="2">
    <source>
        <dbReference type="EMBL" id="RCH84055.1"/>
    </source>
</evidence>
<proteinExistence type="predicted"/>
<keyword evidence="1" id="KW-0472">Membrane</keyword>
<feature type="transmembrane region" description="Helical" evidence="1">
    <location>
        <begin position="119"/>
        <end position="136"/>
    </location>
</feature>
<keyword evidence="1" id="KW-1133">Transmembrane helix</keyword>
<accession>A0A367J2A1</accession>
<comment type="caution">
    <text evidence="2">The sequence shown here is derived from an EMBL/GenBank/DDBJ whole genome shotgun (WGS) entry which is preliminary data.</text>
</comment>
<dbReference type="AlphaFoldDB" id="A0A367J2A1"/>
<feature type="transmembrane region" description="Helical" evidence="1">
    <location>
        <begin position="56"/>
        <end position="77"/>
    </location>
</feature>
<keyword evidence="3" id="KW-1185">Reference proteome</keyword>
<sequence>MLFRDYLVIHRYISLSLTLIILLLSLFEYSQRSEPVYVHERNTALLINQVILDRRLISTLVTSLVSLLCPVLMMLVPSEDSKTDKLGQVILSLGLALGWIISIQLDLKTNLDNLLAHYLKYPLLFFFLVEPVVTVLSEERKLELFNDEKI</sequence>
<dbReference type="Proteomes" id="UP000253551">
    <property type="component" value="Unassembled WGS sequence"/>
</dbReference>
<protein>
    <submittedName>
        <fullName evidence="2">Uncharacterized protein</fullName>
    </submittedName>
</protein>
<dbReference type="OrthoDB" id="10582751at2759"/>
<keyword evidence="1" id="KW-0812">Transmembrane</keyword>
<organism evidence="2 3">
    <name type="scientific">Rhizopus stolonifer</name>
    <name type="common">Rhizopus nigricans</name>
    <dbReference type="NCBI Taxonomy" id="4846"/>
    <lineage>
        <taxon>Eukaryota</taxon>
        <taxon>Fungi</taxon>
        <taxon>Fungi incertae sedis</taxon>
        <taxon>Mucoromycota</taxon>
        <taxon>Mucoromycotina</taxon>
        <taxon>Mucoromycetes</taxon>
        <taxon>Mucorales</taxon>
        <taxon>Mucorineae</taxon>
        <taxon>Rhizopodaceae</taxon>
        <taxon>Rhizopus</taxon>
    </lineage>
</organism>
<evidence type="ECO:0000256" key="1">
    <source>
        <dbReference type="SAM" id="Phobius"/>
    </source>
</evidence>
<dbReference type="EMBL" id="PJQM01004555">
    <property type="protein sequence ID" value="RCH84055.1"/>
    <property type="molecule type" value="Genomic_DNA"/>
</dbReference>